<dbReference type="EMBL" id="CP121472">
    <property type="protein sequence ID" value="WPL19537.1"/>
    <property type="molecule type" value="Genomic_DNA"/>
</dbReference>
<keyword evidence="11" id="KW-0449">Lipoprotein</keyword>
<evidence type="ECO:0000256" key="5">
    <source>
        <dbReference type="ARBA" id="ARBA00022679"/>
    </source>
</evidence>
<feature type="repeat" description="TPR" evidence="8">
    <location>
        <begin position="125"/>
        <end position="158"/>
    </location>
</feature>
<dbReference type="Proteomes" id="UP001432180">
    <property type="component" value="Chromosome"/>
</dbReference>
<organism evidence="11 12">
    <name type="scientific">Thiorhodovibrio winogradskyi</name>
    <dbReference type="NCBI Taxonomy" id="77007"/>
    <lineage>
        <taxon>Bacteria</taxon>
        <taxon>Pseudomonadati</taxon>
        <taxon>Pseudomonadota</taxon>
        <taxon>Gammaproteobacteria</taxon>
        <taxon>Chromatiales</taxon>
        <taxon>Chromatiaceae</taxon>
        <taxon>Thiorhodovibrio</taxon>
    </lineage>
</organism>
<gene>
    <name evidence="11" type="ORF">Thiowin_04670</name>
</gene>
<keyword evidence="12" id="KW-1185">Reference proteome</keyword>
<dbReference type="PROSITE" id="PS50293">
    <property type="entry name" value="TPR_REGION"/>
    <property type="match status" value="1"/>
</dbReference>
<dbReference type="Pfam" id="PF00515">
    <property type="entry name" value="TPR_1"/>
    <property type="match status" value="1"/>
</dbReference>
<dbReference type="PANTHER" id="PTHR44998:SF1">
    <property type="entry name" value="UDP-N-ACETYLGLUCOSAMINE--PEPTIDE N-ACETYLGLUCOSAMINYLTRANSFERASE 110 KDA SUBUNIT"/>
    <property type="match status" value="1"/>
</dbReference>
<protein>
    <recommendedName>
        <fullName evidence="3">protein O-GlcNAc transferase</fullName>
        <ecNumber evidence="3">2.4.1.255</ecNumber>
    </recommendedName>
</protein>
<name>A0ABZ0SG69_9GAMM</name>
<feature type="repeat" description="TPR" evidence="8">
    <location>
        <begin position="23"/>
        <end position="56"/>
    </location>
</feature>
<evidence type="ECO:0000313" key="12">
    <source>
        <dbReference type="Proteomes" id="UP001432180"/>
    </source>
</evidence>
<dbReference type="SUPFAM" id="SSF48452">
    <property type="entry name" value="TPR-like"/>
    <property type="match status" value="1"/>
</dbReference>
<feature type="compositionally biased region" description="Low complexity" evidence="9">
    <location>
        <begin position="11"/>
        <end position="21"/>
    </location>
</feature>
<dbReference type="Pfam" id="PF14559">
    <property type="entry name" value="TPR_19"/>
    <property type="match status" value="1"/>
</dbReference>
<feature type="compositionally biased region" description="Polar residues" evidence="9">
    <location>
        <begin position="1"/>
        <end position="10"/>
    </location>
</feature>
<evidence type="ECO:0000256" key="9">
    <source>
        <dbReference type="SAM" id="MobiDB-lite"/>
    </source>
</evidence>
<feature type="domain" description="O-GlcNAc transferase C-terminal" evidence="10">
    <location>
        <begin position="278"/>
        <end position="499"/>
    </location>
</feature>
<proteinExistence type="inferred from homology"/>
<keyword evidence="4" id="KW-0328">Glycosyltransferase</keyword>
<dbReference type="Gene3D" id="3.40.50.2000">
    <property type="entry name" value="Glycogen Phosphorylase B"/>
    <property type="match status" value="1"/>
</dbReference>
<reference evidence="11 12" key="1">
    <citation type="journal article" date="2023" name="Microorganisms">
        <title>Thiorhodovibrio frisius and Trv. litoralis spp. nov., Two Novel Members from a Clade of Fastidious Purple Sulfur Bacteria That Exhibit Unique Red-Shifted Light-Harvesting Capabilities.</title>
        <authorList>
            <person name="Methner A."/>
            <person name="Kuzyk S.B."/>
            <person name="Petersen J."/>
            <person name="Bauer S."/>
            <person name="Brinkmann H."/>
            <person name="Sichau K."/>
            <person name="Wanner G."/>
            <person name="Wolf J."/>
            <person name="Neumann-Schaal M."/>
            <person name="Henke P."/>
            <person name="Tank M."/>
            <person name="Sproer C."/>
            <person name="Bunk B."/>
            <person name="Overmann J."/>
        </authorList>
    </citation>
    <scope>NUCLEOTIDE SEQUENCE [LARGE SCALE GENOMIC DNA]</scope>
    <source>
        <strain evidence="11 12">DSM 6702</strain>
    </source>
</reference>
<evidence type="ECO:0000256" key="8">
    <source>
        <dbReference type="PROSITE-ProRule" id="PRU00339"/>
    </source>
</evidence>
<dbReference type="EC" id="2.4.1.255" evidence="3"/>
<evidence type="ECO:0000256" key="1">
    <source>
        <dbReference type="ARBA" id="ARBA00004922"/>
    </source>
</evidence>
<dbReference type="PANTHER" id="PTHR44998">
    <property type="match status" value="1"/>
</dbReference>
<keyword evidence="5" id="KW-0808">Transferase</keyword>
<dbReference type="SMART" id="SM00028">
    <property type="entry name" value="TPR"/>
    <property type="match status" value="6"/>
</dbReference>
<dbReference type="InterPro" id="IPR029489">
    <property type="entry name" value="OGT/SEC/SPY_C"/>
</dbReference>
<feature type="region of interest" description="Disordered" evidence="9">
    <location>
        <begin position="1"/>
        <end position="21"/>
    </location>
</feature>
<evidence type="ECO:0000313" key="11">
    <source>
        <dbReference type="EMBL" id="WPL19537.1"/>
    </source>
</evidence>
<keyword evidence="6" id="KW-0677">Repeat</keyword>
<feature type="repeat" description="TPR" evidence="8">
    <location>
        <begin position="192"/>
        <end position="225"/>
    </location>
</feature>
<dbReference type="Pfam" id="PF13844">
    <property type="entry name" value="Glyco_transf_41"/>
    <property type="match status" value="2"/>
</dbReference>
<comment type="pathway">
    <text evidence="1">Protein modification; protein glycosylation.</text>
</comment>
<feature type="repeat" description="TPR" evidence="8">
    <location>
        <begin position="91"/>
        <end position="124"/>
    </location>
</feature>
<dbReference type="PROSITE" id="PS50005">
    <property type="entry name" value="TPR"/>
    <property type="match status" value="4"/>
</dbReference>
<dbReference type="RefSeq" id="WP_328985281.1">
    <property type="nucleotide sequence ID" value="NZ_CP121472.1"/>
</dbReference>
<dbReference type="SUPFAM" id="SSF53756">
    <property type="entry name" value="UDP-Glycosyltransferase/glycogen phosphorylase"/>
    <property type="match status" value="1"/>
</dbReference>
<evidence type="ECO:0000256" key="2">
    <source>
        <dbReference type="ARBA" id="ARBA00005386"/>
    </source>
</evidence>
<keyword evidence="7 8" id="KW-0802">TPR repeat</keyword>
<dbReference type="Gene3D" id="3.40.50.11380">
    <property type="match status" value="1"/>
</dbReference>
<sequence>MPTDSLPNTSVAVADAPPWPAPAEEAFQAGRQARQRGDQAAAIKHFRAVLREQPDHIPAQTNLANALQSMGEIDEALVIAQQTIALAPNKAVLHSNLGGLWQIKGDVEQAIAAYQRAIALDPKLHLAHANLAKALTAQGQFQSAQDAYQDALRLKPYQPELHLELGQLYQRYGFVPQAVEHYRVSLRLAPSAQAYNALGAALQDWGNLKQAQPCYRRALKLKPDFDLPALNLAQMQENLGDLEGASRYYQHALATASADAPNRTKLRLLLETVRRKQADWDDYPQRLAALREALQRHLQREHGEPLPLGNTLAFALPPAWRRDLAVQFARQQAQLAEALATPLRHPREPRPARLRIGYLSPDFRCHAVGTLIAGLFQYHQRPDFEIFAYSLTAAQDDWTTQIRQGCDHFLDVSQQPDLSIAQRIHADGIHILIDLAGYTTYCRPLVLALRPAPVQIQWLGYPGTLGAEHIPYLLADRHLIPEEQAAQYSETLLELPHAWGTTPWTSDAPTPARAACGLPESGMVYCCFNGVHKIDPEVFALWMRILAHVPDSVLWLLDGGAGGSSARLRQAAAAAGIAPERLIFADKRPHAEYLARYRLADLFLDTLAYNAGATAVGALAMGLPLLTCPGAHYATRMGASLCHAVGLPELICATPEAYVEQAVALGRDPERLAALKARLQDHLASAPLFQPQVFVASLEGVYRNLWQRHAAMTA</sequence>
<dbReference type="InterPro" id="IPR011990">
    <property type="entry name" value="TPR-like_helical_dom_sf"/>
</dbReference>
<evidence type="ECO:0000256" key="6">
    <source>
        <dbReference type="ARBA" id="ARBA00022737"/>
    </source>
</evidence>
<evidence type="ECO:0000259" key="10">
    <source>
        <dbReference type="Pfam" id="PF13844"/>
    </source>
</evidence>
<dbReference type="Pfam" id="PF13414">
    <property type="entry name" value="TPR_11"/>
    <property type="match status" value="1"/>
</dbReference>
<evidence type="ECO:0000256" key="4">
    <source>
        <dbReference type="ARBA" id="ARBA00022676"/>
    </source>
</evidence>
<dbReference type="InterPro" id="IPR019734">
    <property type="entry name" value="TPR_rpt"/>
</dbReference>
<evidence type="ECO:0000256" key="7">
    <source>
        <dbReference type="ARBA" id="ARBA00022803"/>
    </source>
</evidence>
<comment type="similarity">
    <text evidence="2">Belongs to the glycosyltransferase 41 family. O-GlcNAc transferase subfamily.</text>
</comment>
<accession>A0ABZ0SG69</accession>
<dbReference type="Gene3D" id="1.25.40.10">
    <property type="entry name" value="Tetratricopeptide repeat domain"/>
    <property type="match status" value="3"/>
</dbReference>
<feature type="domain" description="O-GlcNAc transferase C-terminal" evidence="10">
    <location>
        <begin position="511"/>
        <end position="697"/>
    </location>
</feature>
<evidence type="ECO:0000256" key="3">
    <source>
        <dbReference type="ARBA" id="ARBA00011970"/>
    </source>
</evidence>